<dbReference type="InterPro" id="IPR001821">
    <property type="entry name" value="NiFe_hydrogenase_ssu"/>
</dbReference>
<reference evidence="2" key="1">
    <citation type="submission" date="2018-06" db="EMBL/GenBank/DDBJ databases">
        <authorList>
            <person name="Zhirakovskaya E."/>
        </authorList>
    </citation>
    <scope>NUCLEOTIDE SEQUENCE</scope>
</reference>
<dbReference type="NCBIfam" id="TIGR01409">
    <property type="entry name" value="TAT_signal_seq"/>
    <property type="match status" value="1"/>
</dbReference>
<proteinExistence type="predicted"/>
<evidence type="ECO:0000256" key="1">
    <source>
        <dbReference type="ARBA" id="ARBA00023002"/>
    </source>
</evidence>
<dbReference type="InterPro" id="IPR006311">
    <property type="entry name" value="TAT_signal"/>
</dbReference>
<sequence length="79" mass="8891">MGIVSKRDGSSEDTIYEALKKKGVSRRDFMKFCTLMTATLALPVTFASKIAEALEQKKKPYLVWLEFQDCAGDTEALLR</sequence>
<dbReference type="GO" id="GO:0016020">
    <property type="term" value="C:membrane"/>
    <property type="evidence" value="ECO:0007669"/>
    <property type="project" value="TreeGrafter"/>
</dbReference>
<dbReference type="PANTHER" id="PTHR30013">
    <property type="entry name" value="NIFE / NIFESE HYDROGENASE SMALL SUBUNIT FAMILY MEMBER"/>
    <property type="match status" value="1"/>
</dbReference>
<dbReference type="InterPro" id="IPR037024">
    <property type="entry name" value="NiFe_Hase_small_N_sf"/>
</dbReference>
<dbReference type="PANTHER" id="PTHR30013:SF7">
    <property type="entry name" value="HYDROGENASE-2 SMALL CHAIN"/>
    <property type="match status" value="1"/>
</dbReference>
<dbReference type="Gene3D" id="3.40.50.700">
    <property type="entry name" value="NADH:ubiquinone oxidoreductase-like, 20kDa subunit"/>
    <property type="match status" value="1"/>
</dbReference>
<accession>A0A3B1CYC3</accession>
<dbReference type="GO" id="GO:0051536">
    <property type="term" value="F:iron-sulfur cluster binding"/>
    <property type="evidence" value="ECO:0007669"/>
    <property type="project" value="InterPro"/>
</dbReference>
<dbReference type="EMBL" id="UOGI01000113">
    <property type="protein sequence ID" value="VAX31561.1"/>
    <property type="molecule type" value="Genomic_DNA"/>
</dbReference>
<gene>
    <name evidence="2" type="ORF">MNBD_NITROSPIRAE03-69</name>
</gene>
<dbReference type="GO" id="GO:0009375">
    <property type="term" value="C:ferredoxin hydrogenase complex"/>
    <property type="evidence" value="ECO:0007669"/>
    <property type="project" value="InterPro"/>
</dbReference>
<dbReference type="GO" id="GO:0009055">
    <property type="term" value="F:electron transfer activity"/>
    <property type="evidence" value="ECO:0007669"/>
    <property type="project" value="TreeGrafter"/>
</dbReference>
<evidence type="ECO:0000313" key="2">
    <source>
        <dbReference type="EMBL" id="VAX31561.1"/>
    </source>
</evidence>
<dbReference type="GO" id="GO:0009061">
    <property type="term" value="P:anaerobic respiration"/>
    <property type="evidence" value="ECO:0007669"/>
    <property type="project" value="TreeGrafter"/>
</dbReference>
<feature type="non-terminal residue" evidence="2">
    <location>
        <position position="79"/>
    </location>
</feature>
<dbReference type="GO" id="GO:0008901">
    <property type="term" value="F:ferredoxin hydrogenase activity"/>
    <property type="evidence" value="ECO:0007669"/>
    <property type="project" value="InterPro"/>
</dbReference>
<dbReference type="AlphaFoldDB" id="A0A3B1CYC3"/>
<protein>
    <submittedName>
        <fullName evidence="2">[Ni/Fe] hydrogenase, group 1, small subunit</fullName>
    </submittedName>
</protein>
<organism evidence="2">
    <name type="scientific">hydrothermal vent metagenome</name>
    <dbReference type="NCBI Taxonomy" id="652676"/>
    <lineage>
        <taxon>unclassified sequences</taxon>
        <taxon>metagenomes</taxon>
        <taxon>ecological metagenomes</taxon>
    </lineage>
</organism>
<dbReference type="InterPro" id="IPR019546">
    <property type="entry name" value="TAT_signal_bac_arc"/>
</dbReference>
<dbReference type="PROSITE" id="PS51318">
    <property type="entry name" value="TAT"/>
    <property type="match status" value="1"/>
</dbReference>
<dbReference type="GO" id="GO:0044569">
    <property type="term" value="C:[Ni-Fe] hydrogenase complex"/>
    <property type="evidence" value="ECO:0007669"/>
    <property type="project" value="TreeGrafter"/>
</dbReference>
<name>A0A3B1CYC3_9ZZZZ</name>
<keyword evidence="1" id="KW-0560">Oxidoreductase</keyword>